<feature type="domain" description="TniQ" evidence="1">
    <location>
        <begin position="10"/>
        <end position="144"/>
    </location>
</feature>
<name>A0A2W4CAW8_9HYPH</name>
<gene>
    <name evidence="2" type="ORF">CPY51_30550</name>
</gene>
<evidence type="ECO:0000313" key="2">
    <source>
        <dbReference type="EMBL" id="PZM08085.1"/>
    </source>
</evidence>
<dbReference type="InterPro" id="IPR009492">
    <property type="entry name" value="TniQ"/>
</dbReference>
<evidence type="ECO:0000259" key="1">
    <source>
        <dbReference type="Pfam" id="PF06527"/>
    </source>
</evidence>
<reference evidence="2 3" key="1">
    <citation type="journal article" date="2018" name="Sci. Rep.">
        <title>Rhizobium tumorigenes sp. nov., a novel plant tumorigenic bacterium isolated from cane gall tumors on thornless blackberry.</title>
        <authorList>
            <person name="Kuzmanovi N."/>
            <person name="Smalla K."/>
            <person name="Gronow S."/>
            <person name="PuBawska J."/>
        </authorList>
    </citation>
    <scope>NUCLEOTIDE SEQUENCE [LARGE SCALE GENOMIC DNA]</scope>
    <source>
        <strain evidence="2 3">CCBAU 85046</strain>
    </source>
</reference>
<sequence length="315" mass="34819">MTSCHSAGLPVAVELHNDELPLSFLSRVAKANGFQSLVEFCDIVGLDKLKVRSGNERTLSKLAVWTGVPVSRLARFAIGPGRMLNFGGQALRRHQMYTMGMRFCPACVADDLCKGTRRSGVRPYLRASHILKVVVDCPTHGVPLQYRPDEIEFGDDLVGNKPAIVETSELRLVRIPHPANAYFASRIGGQPGSEFLDMIPAYLALELCEVLGELDRVARSASLSKETPFSKESENQIFRGFDIAKIGLPAISIFLSNHVQTAIHQGRSLRFVYSPVWQWLKNEGENPAYSALFSFFRDHAQANVPISRGQAFFGA</sequence>
<evidence type="ECO:0000313" key="3">
    <source>
        <dbReference type="Proteomes" id="UP000248925"/>
    </source>
</evidence>
<keyword evidence="3" id="KW-1185">Reference proteome</keyword>
<dbReference type="AlphaFoldDB" id="A0A2W4CAW8"/>
<dbReference type="Pfam" id="PF06527">
    <property type="entry name" value="TniQ"/>
    <property type="match status" value="1"/>
</dbReference>
<dbReference type="Proteomes" id="UP000248925">
    <property type="component" value="Unassembled WGS sequence"/>
</dbReference>
<dbReference type="EMBL" id="PCDP01000076">
    <property type="protein sequence ID" value="PZM08085.1"/>
    <property type="molecule type" value="Genomic_DNA"/>
</dbReference>
<dbReference type="RefSeq" id="WP_111164126.1">
    <property type="nucleotide sequence ID" value="NZ_PCDP01000076.1"/>
</dbReference>
<dbReference type="OrthoDB" id="7595282at2"/>
<organism evidence="2 3">
    <name type="scientific">Rhizobium tubonense</name>
    <dbReference type="NCBI Taxonomy" id="484088"/>
    <lineage>
        <taxon>Bacteria</taxon>
        <taxon>Pseudomonadati</taxon>
        <taxon>Pseudomonadota</taxon>
        <taxon>Alphaproteobacteria</taxon>
        <taxon>Hyphomicrobiales</taxon>
        <taxon>Rhizobiaceae</taxon>
        <taxon>Rhizobium/Agrobacterium group</taxon>
        <taxon>Rhizobium</taxon>
    </lineage>
</organism>
<accession>A0A2W4CAW8</accession>
<proteinExistence type="predicted"/>
<protein>
    <recommendedName>
        <fullName evidence="1">TniQ domain-containing protein</fullName>
    </recommendedName>
</protein>
<comment type="caution">
    <text evidence="2">The sequence shown here is derived from an EMBL/GenBank/DDBJ whole genome shotgun (WGS) entry which is preliminary data.</text>
</comment>